<reference evidence="3" key="1">
    <citation type="submission" date="2023-06" db="EMBL/GenBank/DDBJ databases">
        <title>Genome-scale phylogeny and comparative genomics of the fungal order Sordariales.</title>
        <authorList>
            <consortium name="Lawrence Berkeley National Laboratory"/>
            <person name="Hensen N."/>
            <person name="Bonometti L."/>
            <person name="Westerberg I."/>
            <person name="Brannstrom I.O."/>
            <person name="Guillou S."/>
            <person name="Cros-Aarteil S."/>
            <person name="Calhoun S."/>
            <person name="Haridas S."/>
            <person name="Kuo A."/>
            <person name="Mondo S."/>
            <person name="Pangilinan J."/>
            <person name="Riley R."/>
            <person name="LaButti K."/>
            <person name="Andreopoulos B."/>
            <person name="Lipzen A."/>
            <person name="Chen C."/>
            <person name="Yanf M."/>
            <person name="Daum C."/>
            <person name="Ng V."/>
            <person name="Clum A."/>
            <person name="Steindorff A."/>
            <person name="Ohm R."/>
            <person name="Martin F."/>
            <person name="Silar P."/>
            <person name="Natvig D."/>
            <person name="Lalanne C."/>
            <person name="Gautier V."/>
            <person name="Ament-velasquez S.L."/>
            <person name="Kruys A."/>
            <person name="Hutchinson M.I."/>
            <person name="Powell A.J."/>
            <person name="Barry K."/>
            <person name="Miller A.N."/>
            <person name="Grigoriev I.V."/>
            <person name="Debuchy R."/>
            <person name="Gladieux P."/>
            <person name="Thoren M.H."/>
            <person name="Johannesson H."/>
        </authorList>
    </citation>
    <scope>NUCLEOTIDE SEQUENCE</scope>
    <source>
        <strain evidence="3">SMH2392-1A</strain>
    </source>
</reference>
<dbReference type="InterPro" id="IPR002347">
    <property type="entry name" value="SDR_fam"/>
</dbReference>
<sequence length="230" mass="24822">MVGKTILVLGAGPGIGRAVATLFASKRYNNIVLIARNAERLAAVQKAVKGTNSGVTVKTYAVDTTNTVALFEALDNSDATFGKPEVVFYNAARVLPSSFLDHPVEDIEYDLKINVSALYVVAQRYMPHLVSLAKTADPASSQPALIVTSSALPHHPIPQLFALSLVKAAQLNLVQSLSLTYTPEGVHVGVINVAGQVSPEDELRNPTNIAQKTWEWFEAAWEKPSFEVKI</sequence>
<dbReference type="Gene3D" id="3.40.50.720">
    <property type="entry name" value="NAD(P)-binding Rossmann-like Domain"/>
    <property type="match status" value="1"/>
</dbReference>
<name>A0AA40AMA3_9PEZI</name>
<keyword evidence="2" id="KW-0560">Oxidoreductase</keyword>
<dbReference type="InterPro" id="IPR036291">
    <property type="entry name" value="NAD(P)-bd_dom_sf"/>
</dbReference>
<keyword evidence="4" id="KW-1185">Reference proteome</keyword>
<comment type="similarity">
    <text evidence="1">Belongs to the short-chain dehydrogenases/reductases (SDR) family.</text>
</comment>
<evidence type="ECO:0000256" key="2">
    <source>
        <dbReference type="ARBA" id="ARBA00023002"/>
    </source>
</evidence>
<proteinExistence type="inferred from homology"/>
<comment type="caution">
    <text evidence="3">The sequence shown here is derived from an EMBL/GenBank/DDBJ whole genome shotgun (WGS) entry which is preliminary data.</text>
</comment>
<protein>
    <recommendedName>
        <fullName evidence="5">Short-chain alcohol dehydrogenase</fullName>
    </recommendedName>
</protein>
<dbReference type="Pfam" id="PF00106">
    <property type="entry name" value="adh_short"/>
    <property type="match status" value="1"/>
</dbReference>
<evidence type="ECO:0000313" key="4">
    <source>
        <dbReference type="Proteomes" id="UP001172101"/>
    </source>
</evidence>
<organism evidence="3 4">
    <name type="scientific">Lasiosphaeria miniovina</name>
    <dbReference type="NCBI Taxonomy" id="1954250"/>
    <lineage>
        <taxon>Eukaryota</taxon>
        <taxon>Fungi</taxon>
        <taxon>Dikarya</taxon>
        <taxon>Ascomycota</taxon>
        <taxon>Pezizomycotina</taxon>
        <taxon>Sordariomycetes</taxon>
        <taxon>Sordariomycetidae</taxon>
        <taxon>Sordariales</taxon>
        <taxon>Lasiosphaeriaceae</taxon>
        <taxon>Lasiosphaeria</taxon>
    </lineage>
</organism>
<dbReference type="GO" id="GO:0016491">
    <property type="term" value="F:oxidoreductase activity"/>
    <property type="evidence" value="ECO:0007669"/>
    <property type="project" value="UniProtKB-KW"/>
</dbReference>
<evidence type="ECO:0000313" key="3">
    <source>
        <dbReference type="EMBL" id="KAK0718465.1"/>
    </source>
</evidence>
<evidence type="ECO:0000256" key="1">
    <source>
        <dbReference type="ARBA" id="ARBA00006484"/>
    </source>
</evidence>
<dbReference type="Proteomes" id="UP001172101">
    <property type="component" value="Unassembled WGS sequence"/>
</dbReference>
<dbReference type="CDD" id="cd05233">
    <property type="entry name" value="SDR_c"/>
    <property type="match status" value="1"/>
</dbReference>
<dbReference type="RefSeq" id="XP_060297258.1">
    <property type="nucleotide sequence ID" value="XM_060442117.1"/>
</dbReference>
<gene>
    <name evidence="3" type="ORF">B0T26DRAFT_713400</name>
</gene>
<dbReference type="SUPFAM" id="SSF51735">
    <property type="entry name" value="NAD(P)-binding Rossmann-fold domains"/>
    <property type="match status" value="1"/>
</dbReference>
<accession>A0AA40AMA3</accession>
<dbReference type="GeneID" id="85325387"/>
<dbReference type="AlphaFoldDB" id="A0AA40AMA3"/>
<dbReference type="EMBL" id="JAUIRO010000004">
    <property type="protein sequence ID" value="KAK0718465.1"/>
    <property type="molecule type" value="Genomic_DNA"/>
</dbReference>
<evidence type="ECO:0008006" key="5">
    <source>
        <dbReference type="Google" id="ProtNLM"/>
    </source>
</evidence>
<dbReference type="PANTHER" id="PTHR43669">
    <property type="entry name" value="5-KETO-D-GLUCONATE 5-REDUCTASE"/>
    <property type="match status" value="1"/>
</dbReference>
<dbReference type="PANTHER" id="PTHR43669:SF3">
    <property type="entry name" value="ALCOHOL DEHYDROGENASE, PUTATIVE (AFU_ORTHOLOGUE AFUA_3G03445)-RELATED"/>
    <property type="match status" value="1"/>
</dbReference>